<sequence>MKKVTTRMITINSIIISIFLFFALVPSLEYITIGPVSLTLMHILFLIGMYALYITMNLNLIWACLIYGFIFGLSSLIQTLISPGLTSFIFLNPLFSVVPRVLMGFYVGILAYFLTKTSVKIETKIYTNQITELTWYQRHYLKIYNIIIAFTAATLNTIFVLVFIYFIGPLIYTDSDQQRFFHTFTWIILATNYLPEMLLAVAIFPPVAYALKKLYDNN</sequence>
<evidence type="ECO:0000313" key="3">
    <source>
        <dbReference type="Proteomes" id="UP000062963"/>
    </source>
</evidence>
<reference evidence="2 3" key="1">
    <citation type="journal article" date="2015" name="Genome Announc.">
        <title>Complete Genome Sequence of Spiroplasma kunkelii Strain CR2-3x, Causal Agent of Corn Stunt Disease in Zea mays L.</title>
        <authorList>
            <person name="Davis R.E."/>
            <person name="Shao J."/>
            <person name="Dally E.L."/>
            <person name="Zhao Y."/>
            <person name="Gasparich G.E."/>
            <person name="Gaynor B.J."/>
            <person name="Athey J.C."/>
            <person name="Harrison N.A."/>
            <person name="Donofrio N."/>
        </authorList>
    </citation>
    <scope>NUCLEOTIDE SEQUENCE [LARGE SCALE GENOMIC DNA]</scope>
    <source>
        <strain evidence="2 3">CR2-3x</strain>
    </source>
</reference>
<dbReference type="Gene3D" id="1.10.1760.20">
    <property type="match status" value="1"/>
</dbReference>
<keyword evidence="1" id="KW-0812">Transmembrane</keyword>
<feature type="transmembrane region" description="Helical" evidence="1">
    <location>
        <begin position="93"/>
        <end position="114"/>
    </location>
</feature>
<feature type="transmembrane region" description="Helical" evidence="1">
    <location>
        <begin position="31"/>
        <end position="53"/>
    </location>
</feature>
<feature type="transmembrane region" description="Helical" evidence="1">
    <location>
        <begin position="60"/>
        <end position="81"/>
    </location>
</feature>
<keyword evidence="1" id="KW-1133">Transmembrane helix</keyword>
<dbReference type="OrthoDB" id="9813540at2"/>
<gene>
    <name evidence="2" type="ORF">SKUN_00436</name>
</gene>
<feature type="transmembrane region" description="Helical" evidence="1">
    <location>
        <begin position="187"/>
        <end position="211"/>
    </location>
</feature>
<evidence type="ECO:0000313" key="2">
    <source>
        <dbReference type="EMBL" id="ALA97339.1"/>
    </source>
</evidence>
<dbReference type="KEGG" id="skn:SKUN_00436"/>
<keyword evidence="3" id="KW-1185">Reference proteome</keyword>
<proteinExistence type="predicted"/>
<dbReference type="Proteomes" id="UP000062963">
    <property type="component" value="Chromosome"/>
</dbReference>
<evidence type="ECO:0000256" key="1">
    <source>
        <dbReference type="SAM" id="Phobius"/>
    </source>
</evidence>
<dbReference type="EMBL" id="CP010899">
    <property type="protein sequence ID" value="ALA97339.1"/>
    <property type="molecule type" value="Genomic_DNA"/>
</dbReference>
<protein>
    <recommendedName>
        <fullName evidence="4">ECF transporter S component</fullName>
    </recommendedName>
</protein>
<name>A0A0K2JFI5_SPIKU</name>
<accession>A0A0K2JFI5</accession>
<keyword evidence="1" id="KW-0472">Membrane</keyword>
<feature type="transmembrane region" description="Helical" evidence="1">
    <location>
        <begin position="7"/>
        <end position="25"/>
    </location>
</feature>
<organism evidence="2 3">
    <name type="scientific">Spiroplasma kunkelii CR2-3x</name>
    <dbReference type="NCBI Taxonomy" id="273035"/>
    <lineage>
        <taxon>Bacteria</taxon>
        <taxon>Bacillati</taxon>
        <taxon>Mycoplasmatota</taxon>
        <taxon>Mollicutes</taxon>
        <taxon>Entomoplasmatales</taxon>
        <taxon>Spiroplasmataceae</taxon>
        <taxon>Spiroplasma</taxon>
    </lineage>
</organism>
<dbReference type="RefSeq" id="WP_053390649.1">
    <property type="nucleotide sequence ID" value="NZ_CP010899.1"/>
</dbReference>
<feature type="transmembrane region" description="Helical" evidence="1">
    <location>
        <begin position="143"/>
        <end position="167"/>
    </location>
</feature>
<dbReference type="PATRIC" id="fig|273035.7.peg.509"/>
<dbReference type="STRING" id="273035.SKUN_00436"/>
<dbReference type="AlphaFoldDB" id="A0A0K2JFI5"/>
<evidence type="ECO:0008006" key="4">
    <source>
        <dbReference type="Google" id="ProtNLM"/>
    </source>
</evidence>